<keyword evidence="4" id="KW-1185">Reference proteome</keyword>
<dbReference type="CDD" id="cd00130">
    <property type="entry name" value="PAS"/>
    <property type="match status" value="1"/>
</dbReference>
<dbReference type="GO" id="GO:0006355">
    <property type="term" value="P:regulation of DNA-templated transcription"/>
    <property type="evidence" value="ECO:0007669"/>
    <property type="project" value="InterPro"/>
</dbReference>
<feature type="domain" description="PAS" evidence="1">
    <location>
        <begin position="74"/>
        <end position="144"/>
    </location>
</feature>
<dbReference type="InterPro" id="IPR000700">
    <property type="entry name" value="PAS-assoc_C"/>
</dbReference>
<reference evidence="3 4" key="1">
    <citation type="submission" date="2016-11" db="EMBL/GenBank/DDBJ databases">
        <authorList>
            <person name="Jaros S."/>
            <person name="Januszkiewicz K."/>
            <person name="Wedrychowicz H."/>
        </authorList>
    </citation>
    <scope>NUCLEOTIDE SEQUENCE [LARGE SCALE GENOMIC DNA]</scope>
    <source>
        <strain evidence="3 4">DSM 5091</strain>
    </source>
</reference>
<dbReference type="SMART" id="SM00091">
    <property type="entry name" value="PAS"/>
    <property type="match status" value="1"/>
</dbReference>
<feature type="domain" description="PAC" evidence="2">
    <location>
        <begin position="151"/>
        <end position="203"/>
    </location>
</feature>
<name>A0A1M6LWL8_MALRU</name>
<dbReference type="PROSITE" id="PS50112">
    <property type="entry name" value="PAS"/>
    <property type="match status" value="1"/>
</dbReference>
<sequence length="212" mass="24212">MNRHRYFDELDGRPEAVRQLLANFTGRDVTIVYSSKSKWNNSLALKDYLETKYPEAEKDDRTDSRKDIHMKIDSNALHQQIVSLAPDAILFADQDGVIQLWNQGAEKIFGYSAQEAIGQSLDLIIPENLRQRHNDGYTATMQTGHSKYGDQLLSVPALHKDGHRLFCDFSIVMIKADDGEMLGVASVMRDMTAQKAREKELRERIKELEAKE</sequence>
<dbReference type="PANTHER" id="PTHR44757">
    <property type="entry name" value="DIGUANYLATE CYCLASE DGCP"/>
    <property type="match status" value="1"/>
</dbReference>
<dbReference type="STRING" id="1122189.SAMN02745165_03085"/>
<dbReference type="InterPro" id="IPR035965">
    <property type="entry name" value="PAS-like_dom_sf"/>
</dbReference>
<dbReference type="InterPro" id="IPR013767">
    <property type="entry name" value="PAS_fold"/>
</dbReference>
<dbReference type="Gene3D" id="3.30.450.20">
    <property type="entry name" value="PAS domain"/>
    <property type="match status" value="1"/>
</dbReference>
<dbReference type="Pfam" id="PF00989">
    <property type="entry name" value="PAS"/>
    <property type="match status" value="1"/>
</dbReference>
<dbReference type="Proteomes" id="UP000184171">
    <property type="component" value="Unassembled WGS sequence"/>
</dbReference>
<dbReference type="PANTHER" id="PTHR44757:SF2">
    <property type="entry name" value="BIOFILM ARCHITECTURE MAINTENANCE PROTEIN MBAA"/>
    <property type="match status" value="1"/>
</dbReference>
<evidence type="ECO:0000313" key="3">
    <source>
        <dbReference type="EMBL" id="SHJ75540.1"/>
    </source>
</evidence>
<dbReference type="InterPro" id="IPR052155">
    <property type="entry name" value="Biofilm_reg_signaling"/>
</dbReference>
<proteinExistence type="predicted"/>
<dbReference type="PROSITE" id="PS50113">
    <property type="entry name" value="PAC"/>
    <property type="match status" value="1"/>
</dbReference>
<evidence type="ECO:0000313" key="4">
    <source>
        <dbReference type="Proteomes" id="UP000184171"/>
    </source>
</evidence>
<gene>
    <name evidence="3" type="ORF">SAMN02745165_03085</name>
</gene>
<organism evidence="3 4">
    <name type="scientific">Malonomonas rubra DSM 5091</name>
    <dbReference type="NCBI Taxonomy" id="1122189"/>
    <lineage>
        <taxon>Bacteria</taxon>
        <taxon>Pseudomonadati</taxon>
        <taxon>Thermodesulfobacteriota</taxon>
        <taxon>Desulfuromonadia</taxon>
        <taxon>Desulfuromonadales</taxon>
        <taxon>Geopsychrobacteraceae</taxon>
        <taxon>Malonomonas</taxon>
    </lineage>
</organism>
<accession>A0A1M6LWL8</accession>
<dbReference type="InterPro" id="IPR000014">
    <property type="entry name" value="PAS"/>
</dbReference>
<dbReference type="EMBL" id="FQZT01000015">
    <property type="protein sequence ID" value="SHJ75540.1"/>
    <property type="molecule type" value="Genomic_DNA"/>
</dbReference>
<dbReference type="AlphaFoldDB" id="A0A1M6LWL8"/>
<evidence type="ECO:0000259" key="1">
    <source>
        <dbReference type="PROSITE" id="PS50112"/>
    </source>
</evidence>
<dbReference type="SUPFAM" id="SSF55785">
    <property type="entry name" value="PYP-like sensor domain (PAS domain)"/>
    <property type="match status" value="1"/>
</dbReference>
<evidence type="ECO:0000259" key="2">
    <source>
        <dbReference type="PROSITE" id="PS50113"/>
    </source>
</evidence>
<dbReference type="NCBIfam" id="TIGR00229">
    <property type="entry name" value="sensory_box"/>
    <property type="match status" value="1"/>
</dbReference>
<protein>
    <submittedName>
        <fullName evidence="3">PAS domain S-box-containing protein</fullName>
    </submittedName>
</protein>